<dbReference type="Pfam" id="PF07690">
    <property type="entry name" value="MFS_1"/>
    <property type="match status" value="1"/>
</dbReference>
<evidence type="ECO:0000256" key="1">
    <source>
        <dbReference type="ARBA" id="ARBA00004141"/>
    </source>
</evidence>
<comment type="caution">
    <text evidence="7">The sequence shown here is derived from an EMBL/GenBank/DDBJ whole genome shotgun (WGS) entry which is preliminary data.</text>
</comment>
<sequence length="423" mass="46140">MKYNHNLVGLFGLYCAQGAPLGLAIFALPGILRQQGADMQFIGLIGLCMLPWAFKFIWASFIENHKPWGFGKLSAGLAWIQLFKIFSLLAVASLWFFSPQTDVIGLLIILTFINLLYASQDVAVDALAVRTFAGSRHVKVNVGQVAGFSLGMLVGGILSLYVFSSVGWHNMVLFFLLVQIVCHIPFMLNKDKFNIDQQLPVKPGSASVWKIFRRQGSFPVILMALLFKFASTLGAGLISPLLVDMGVNLEFIALISGSVLIISYITGALAAGLLHRWFSSPTLALSGLIASALCWLGLAISLTVSSTDPTMVFIFFMLEGFFFNLSCVSFFSCFMCWSEGDSKQDAIQPGTNFTLLQCCEVLGSSAAMVIAGTLAHYWGFTHAFYAAVVGSVTTIIIVTVCFRLSSSMINRPSVQLQRAEVHQ</sequence>
<dbReference type="InterPro" id="IPR011701">
    <property type="entry name" value="MFS"/>
</dbReference>
<feature type="transmembrane region" description="Helical" evidence="6">
    <location>
        <begin position="103"/>
        <end position="119"/>
    </location>
</feature>
<dbReference type="AlphaFoldDB" id="A0A081S0X5"/>
<evidence type="ECO:0000313" key="7">
    <source>
        <dbReference type="EMBL" id="KER04578.1"/>
    </source>
</evidence>
<keyword evidence="2" id="KW-0813">Transport</keyword>
<evidence type="ECO:0000256" key="3">
    <source>
        <dbReference type="ARBA" id="ARBA00022692"/>
    </source>
</evidence>
<dbReference type="SUPFAM" id="SSF103473">
    <property type="entry name" value="MFS general substrate transporter"/>
    <property type="match status" value="1"/>
</dbReference>
<dbReference type="Gene3D" id="1.20.1250.20">
    <property type="entry name" value="MFS general substrate transporter like domains"/>
    <property type="match status" value="1"/>
</dbReference>
<evidence type="ECO:0000256" key="2">
    <source>
        <dbReference type="ARBA" id="ARBA00022448"/>
    </source>
</evidence>
<keyword evidence="5 6" id="KW-0472">Membrane</keyword>
<feature type="transmembrane region" description="Helical" evidence="6">
    <location>
        <begin position="73"/>
        <end position="97"/>
    </location>
</feature>
<feature type="transmembrane region" description="Helical" evidence="6">
    <location>
        <begin position="358"/>
        <end position="378"/>
    </location>
</feature>
<dbReference type="GO" id="GO:0022857">
    <property type="term" value="F:transmembrane transporter activity"/>
    <property type="evidence" value="ECO:0007669"/>
    <property type="project" value="InterPro"/>
</dbReference>
<dbReference type="EMBL" id="JGVH01000006">
    <property type="protein sequence ID" value="KER04578.1"/>
    <property type="molecule type" value="Genomic_DNA"/>
</dbReference>
<feature type="transmembrane region" description="Helical" evidence="6">
    <location>
        <begin position="220"/>
        <end position="239"/>
    </location>
</feature>
<keyword evidence="3 6" id="KW-0812">Transmembrane</keyword>
<evidence type="ECO:0000313" key="8">
    <source>
        <dbReference type="Proteomes" id="UP000028002"/>
    </source>
</evidence>
<accession>A0A081S0X5</accession>
<dbReference type="Proteomes" id="UP000028002">
    <property type="component" value="Unassembled WGS sequence"/>
</dbReference>
<evidence type="ECO:0000256" key="4">
    <source>
        <dbReference type="ARBA" id="ARBA00022989"/>
    </source>
</evidence>
<dbReference type="PANTHER" id="PTHR12778">
    <property type="entry name" value="SOLUTE CARRIER FAMILY 33 ACETYL-COA TRANSPORTER -RELATED"/>
    <property type="match status" value="1"/>
</dbReference>
<feature type="transmembrane region" description="Helical" evidence="6">
    <location>
        <begin position="7"/>
        <end position="29"/>
    </location>
</feature>
<gene>
    <name evidence="7" type="ORF">MEG1DRAFT_00701</name>
</gene>
<protein>
    <submittedName>
        <fullName evidence="7">Major Facilitator Superfamily transporter</fullName>
    </submittedName>
</protein>
<dbReference type="GO" id="GO:0016020">
    <property type="term" value="C:membrane"/>
    <property type="evidence" value="ECO:0007669"/>
    <property type="project" value="UniProtKB-SubCell"/>
</dbReference>
<feature type="transmembrane region" description="Helical" evidence="6">
    <location>
        <begin position="251"/>
        <end position="271"/>
    </location>
</feature>
<keyword evidence="4 6" id="KW-1133">Transmembrane helix</keyword>
<organism evidence="7 8">
    <name type="scientific">Photorhabdus temperata subsp. temperata Meg1</name>
    <dbReference type="NCBI Taxonomy" id="1393735"/>
    <lineage>
        <taxon>Bacteria</taxon>
        <taxon>Pseudomonadati</taxon>
        <taxon>Pseudomonadota</taxon>
        <taxon>Gammaproteobacteria</taxon>
        <taxon>Enterobacterales</taxon>
        <taxon>Morganellaceae</taxon>
        <taxon>Photorhabdus</taxon>
    </lineage>
</organism>
<comment type="subcellular location">
    <subcellularLocation>
        <location evidence="1">Membrane</location>
        <topology evidence="1">Multi-pass membrane protein</topology>
    </subcellularLocation>
</comment>
<feature type="transmembrane region" description="Helical" evidence="6">
    <location>
        <begin position="168"/>
        <end position="188"/>
    </location>
</feature>
<proteinExistence type="predicted"/>
<name>A0A081S0X5_PHOTE</name>
<feature type="transmembrane region" description="Helical" evidence="6">
    <location>
        <begin position="41"/>
        <end position="61"/>
    </location>
</feature>
<feature type="transmembrane region" description="Helical" evidence="6">
    <location>
        <begin position="310"/>
        <end position="337"/>
    </location>
</feature>
<dbReference type="InterPro" id="IPR004752">
    <property type="entry name" value="AmpG_permease/AT-1"/>
</dbReference>
<dbReference type="RefSeq" id="WP_051769169.1">
    <property type="nucleotide sequence ID" value="NZ_CAWLUD010000006.1"/>
</dbReference>
<dbReference type="InterPro" id="IPR036259">
    <property type="entry name" value="MFS_trans_sf"/>
</dbReference>
<evidence type="ECO:0000256" key="6">
    <source>
        <dbReference type="SAM" id="Phobius"/>
    </source>
</evidence>
<evidence type="ECO:0000256" key="5">
    <source>
        <dbReference type="ARBA" id="ARBA00023136"/>
    </source>
</evidence>
<dbReference type="PATRIC" id="fig|1393735.3.peg.713"/>
<feature type="transmembrane region" description="Helical" evidence="6">
    <location>
        <begin position="283"/>
        <end position="304"/>
    </location>
</feature>
<feature type="transmembrane region" description="Helical" evidence="6">
    <location>
        <begin position="384"/>
        <end position="404"/>
    </location>
</feature>
<feature type="transmembrane region" description="Helical" evidence="6">
    <location>
        <begin position="140"/>
        <end position="162"/>
    </location>
</feature>
<dbReference type="PANTHER" id="PTHR12778:SF10">
    <property type="entry name" value="MAJOR FACILITATOR SUPERFAMILY DOMAIN-CONTAINING PROTEIN 3"/>
    <property type="match status" value="1"/>
</dbReference>
<reference evidence="7 8" key="1">
    <citation type="submission" date="2014-03" db="EMBL/GenBank/DDBJ databases">
        <title>Draft Genome of Photorhabdus temperata Meg1.</title>
        <authorList>
            <person name="Hurst S.G.IV."/>
            <person name="Morris K."/>
            <person name="Thomas K."/>
            <person name="Tisa L.S."/>
        </authorList>
    </citation>
    <scope>NUCLEOTIDE SEQUENCE [LARGE SCALE GENOMIC DNA]</scope>
    <source>
        <strain evidence="7 8">Meg1</strain>
    </source>
</reference>